<evidence type="ECO:0000313" key="2">
    <source>
        <dbReference type="Proteomes" id="UP000179807"/>
    </source>
</evidence>
<name>A0A1J4JYJ5_9EUKA</name>
<dbReference type="Gene3D" id="1.10.510.10">
    <property type="entry name" value="Transferase(Phosphotransferase) domain 1"/>
    <property type="match status" value="1"/>
</dbReference>
<dbReference type="SUPFAM" id="SSF56112">
    <property type="entry name" value="Protein kinase-like (PK-like)"/>
    <property type="match status" value="1"/>
</dbReference>
<proteinExistence type="predicted"/>
<dbReference type="Proteomes" id="UP000179807">
    <property type="component" value="Unassembled WGS sequence"/>
</dbReference>
<accession>A0A1J4JYJ5</accession>
<comment type="caution">
    <text evidence="1">The sequence shown here is derived from an EMBL/GenBank/DDBJ whole genome shotgun (WGS) entry which is preliminary data.</text>
</comment>
<gene>
    <name evidence="1" type="ORF">TRFO_28495</name>
</gene>
<evidence type="ECO:0008006" key="3">
    <source>
        <dbReference type="Google" id="ProtNLM"/>
    </source>
</evidence>
<dbReference type="InterPro" id="IPR011009">
    <property type="entry name" value="Kinase-like_dom_sf"/>
</dbReference>
<evidence type="ECO:0000313" key="1">
    <source>
        <dbReference type="EMBL" id="OHT04059.1"/>
    </source>
</evidence>
<keyword evidence="2" id="KW-1185">Reference proteome</keyword>
<dbReference type="EMBL" id="MLAK01000806">
    <property type="protein sequence ID" value="OHT04059.1"/>
    <property type="molecule type" value="Genomic_DNA"/>
</dbReference>
<dbReference type="VEuPathDB" id="TrichDB:TRFO_28495"/>
<sequence length="1270" mass="152117">MKKSPTYLLDQIDGLNRFSWYSWKSLGKEGNDPIWIDSTTFQVYKESRNYNDDLLAKYESHFLQKRQNRQYRFQKKKPDDHKKAFQTANIFPYTANEIHYTNNSDKILYPYNLALHYPLVDYFRIRHKKIENFEVLYISEQIKKMNDFFQDQQLPIAKIPLKSLYTDPYLGSIKVNLFELEFNTQADAHINYQEVFKEFISSLLQFKYEVDNDPHEPKQISLHHKYQLDVCIFSHTPKNQDEETNSDKVKFDIDNIDKIINFIDMPYFQTEKYNDFKETIKKYIENEEEDYCKVRPPFTSNSYFTLLKRFIHEKNEKMSETFFYVGIDLLLEVNYFNQQEKIKLYEKTLSLFKYDGIIDRNVEYSENIVQSLIKNRMHFVLNSIVDSLIEECVNKYGVSPFYDEEDRFSCRYNDKFNLFDQGDYNIYYKNEKTNLSFFAEKGFHRKHNQYDYIYDNLLFQTDSKFRISILNGNGTDYISYFPGKYLYNYIEENKFNITTQDKIVFLLEICYALRDLFQNSQLIQSIKESKQYIGISDDYFLVNEHKDVYLYRIDFHDSQVTVKTHPGNIFYYLHYNMIKNQDNSLITSKYSIKIDEPNENHSLYSFAVLMYYILTLQHPYTFLENTSRDDKCNIIQNHKYWPSDPLEWLKQDDGYLKISKIDGELVDLQNILKVIIIHTGPYNLSQFSAKYPNSPELKMKLNTFQDVINEIEKTRIYKTYEPEIKYRINHAYSGKEYKCTLASLAVAQFNFHPNSKINHVKNRFTEKRREVSDNTSTIDLFAKCDNIVDFYRNLSLNQHFIYQDHLSKLNLFINIDIHNSDYNFWIFSDKSEKIYFSRIDPNDIICTMNYKSRSTRRINSSRNNSRYLLSIKQQQCILSKSFQIMNIPMMKLRTFLQCEDNIDIKYKLLWMHQIFQSIIGLYEMKYCPDISEDTILLCYNSHSDYFDATLFPFRYNHSLDSSKDFSDDLFEEKQRKVIREYCQMIRVLFEKDEEKIYVTNLLKICDKETNLFEISETINVIISKSSVKEEVDCIMMHSPCSFKKSYRFIAQAVERLSKISKIKHKSNNLKDPFYSSFLQMAEHNFNILENQIGPSQTDSQEKFDIQQIFSNLNIILEKVYQKEIIIYTDKSKPFDQETIITESQKYDQAQYINYSQLMTNKNDQMMCYLSDTIPRCLEISGLQKKSVFAFLKRYFNQLNPSNSYKIICIIINKNEFVDFQKDPITTDDLKQFSRETLKIPFIDNETNLEEKSYSRLENGRIVFNLKSGYF</sequence>
<dbReference type="GeneID" id="94840916"/>
<reference evidence="1" key="1">
    <citation type="submission" date="2016-10" db="EMBL/GenBank/DDBJ databases">
        <authorList>
            <person name="Benchimol M."/>
            <person name="Almeida L.G."/>
            <person name="Vasconcelos A.T."/>
            <person name="Perreira-Neves A."/>
            <person name="Rosa I.A."/>
            <person name="Tasca T."/>
            <person name="Bogo M.R."/>
            <person name="de Souza W."/>
        </authorList>
    </citation>
    <scope>NUCLEOTIDE SEQUENCE [LARGE SCALE GENOMIC DNA]</scope>
    <source>
        <strain evidence="1">K</strain>
    </source>
</reference>
<protein>
    <recommendedName>
        <fullName evidence="3">Protein kinase domain-containing protein</fullName>
    </recommendedName>
</protein>
<dbReference type="AlphaFoldDB" id="A0A1J4JYJ5"/>
<dbReference type="RefSeq" id="XP_068357195.1">
    <property type="nucleotide sequence ID" value="XM_068506212.1"/>
</dbReference>
<organism evidence="1 2">
    <name type="scientific">Tritrichomonas foetus</name>
    <dbReference type="NCBI Taxonomy" id="1144522"/>
    <lineage>
        <taxon>Eukaryota</taxon>
        <taxon>Metamonada</taxon>
        <taxon>Parabasalia</taxon>
        <taxon>Tritrichomonadida</taxon>
        <taxon>Tritrichomonadidae</taxon>
        <taxon>Tritrichomonas</taxon>
    </lineage>
</organism>